<reference evidence="4 5" key="1">
    <citation type="submission" date="2015-04" db="EMBL/GenBank/DDBJ databases">
        <title>Whole genome shotgun sequence of Sphingomonas changbaiensis NBRC 104936.</title>
        <authorList>
            <person name="Katano-Makiyama Y."/>
            <person name="Hosoyama A."/>
            <person name="Hashimoto M."/>
            <person name="Noguchi M."/>
            <person name="Tsuchikane K."/>
            <person name="Ohji S."/>
            <person name="Yamazoe A."/>
            <person name="Ichikawa N."/>
            <person name="Kimura A."/>
            <person name="Fujita N."/>
        </authorList>
    </citation>
    <scope>NUCLEOTIDE SEQUENCE [LARGE SCALE GENOMIC DNA]</scope>
    <source>
        <strain evidence="4 5">NBRC 104936</strain>
    </source>
</reference>
<evidence type="ECO:0000256" key="1">
    <source>
        <dbReference type="SAM" id="MobiDB-lite"/>
    </source>
</evidence>
<dbReference type="EMBL" id="BBWU01000053">
    <property type="protein sequence ID" value="GAO40938.1"/>
    <property type="molecule type" value="Genomic_DNA"/>
</dbReference>
<evidence type="ECO:0000256" key="2">
    <source>
        <dbReference type="SAM" id="SignalP"/>
    </source>
</evidence>
<evidence type="ECO:0000259" key="3">
    <source>
        <dbReference type="Pfam" id="PF03413"/>
    </source>
</evidence>
<dbReference type="InterPro" id="IPR025711">
    <property type="entry name" value="PepSY"/>
</dbReference>
<proteinExistence type="predicted"/>
<dbReference type="STRING" id="1219043.SCH01S_53_00100"/>
<gene>
    <name evidence="4" type="ORF">SCH01S_53_00100</name>
</gene>
<feature type="domain" description="PepSY" evidence="3">
    <location>
        <begin position="31"/>
        <end position="87"/>
    </location>
</feature>
<dbReference type="Pfam" id="PF03413">
    <property type="entry name" value="PepSY"/>
    <property type="match status" value="1"/>
</dbReference>
<dbReference type="Proteomes" id="UP000033202">
    <property type="component" value="Unassembled WGS sequence"/>
</dbReference>
<name>A0A0E9MTY9_9SPHN</name>
<feature type="signal peptide" evidence="2">
    <location>
        <begin position="1"/>
        <end position="23"/>
    </location>
</feature>
<evidence type="ECO:0000313" key="5">
    <source>
        <dbReference type="Proteomes" id="UP000033202"/>
    </source>
</evidence>
<feature type="chain" id="PRO_5002429706" description="PepSY domain-containing protein" evidence="2">
    <location>
        <begin position="24"/>
        <end position="103"/>
    </location>
</feature>
<keyword evidence="2" id="KW-0732">Signal</keyword>
<keyword evidence="5" id="KW-1185">Reference proteome</keyword>
<sequence length="103" mass="10828">MTRIKSLTVLLLAGAGLAGAAQAAPHAPAAKLTMAQARAIALKAAPGKLISGEYENEDGGWRYSFDIQQRGHIQEIGVDANSGKIVENKSEGRVDKDAETKGR</sequence>
<comment type="caution">
    <text evidence="4">The sequence shown here is derived from an EMBL/GenBank/DDBJ whole genome shotgun (WGS) entry which is preliminary data.</text>
</comment>
<dbReference type="Gene3D" id="3.10.450.40">
    <property type="match status" value="1"/>
</dbReference>
<organism evidence="4 5">
    <name type="scientific">Sphingomonas changbaiensis NBRC 104936</name>
    <dbReference type="NCBI Taxonomy" id="1219043"/>
    <lineage>
        <taxon>Bacteria</taxon>
        <taxon>Pseudomonadati</taxon>
        <taxon>Pseudomonadota</taxon>
        <taxon>Alphaproteobacteria</taxon>
        <taxon>Sphingomonadales</taxon>
        <taxon>Sphingomonadaceae</taxon>
        <taxon>Sphingomonas</taxon>
    </lineage>
</organism>
<dbReference type="RefSeq" id="WP_046349723.1">
    <property type="nucleotide sequence ID" value="NZ_BBWU01000053.1"/>
</dbReference>
<feature type="region of interest" description="Disordered" evidence="1">
    <location>
        <begin position="78"/>
        <end position="103"/>
    </location>
</feature>
<dbReference type="OrthoDB" id="5297827at2"/>
<protein>
    <recommendedName>
        <fullName evidence="3">PepSY domain-containing protein</fullName>
    </recommendedName>
</protein>
<feature type="compositionally biased region" description="Basic and acidic residues" evidence="1">
    <location>
        <begin position="86"/>
        <end position="103"/>
    </location>
</feature>
<evidence type="ECO:0000313" key="4">
    <source>
        <dbReference type="EMBL" id="GAO40938.1"/>
    </source>
</evidence>
<dbReference type="AlphaFoldDB" id="A0A0E9MTY9"/>
<accession>A0A0E9MTY9</accession>